<evidence type="ECO:0000256" key="8">
    <source>
        <dbReference type="ARBA" id="ARBA00023273"/>
    </source>
</evidence>
<feature type="domain" description="IFT80/172/WDR35 TPR" evidence="10">
    <location>
        <begin position="640"/>
        <end position="724"/>
    </location>
</feature>
<dbReference type="InterPro" id="IPR056158">
    <property type="entry name" value="Beta-prop_IFT121_2nd"/>
</dbReference>
<keyword evidence="7" id="KW-0206">Cytoskeleton</keyword>
<dbReference type="Pfam" id="PF23145">
    <property type="entry name" value="Zf_2nd_IFT121"/>
    <property type="match status" value="1"/>
</dbReference>
<name>A0A0N4V480_ENTVE</name>
<evidence type="ECO:0000259" key="12">
    <source>
        <dbReference type="Pfam" id="PF24797"/>
    </source>
</evidence>
<evidence type="ECO:0000313" key="14">
    <source>
        <dbReference type="EMBL" id="VDD89852.1"/>
    </source>
</evidence>
<evidence type="ECO:0000259" key="10">
    <source>
        <dbReference type="Pfam" id="PF23387"/>
    </source>
</evidence>
<evidence type="ECO:0000256" key="5">
    <source>
        <dbReference type="ARBA" id="ARBA00022794"/>
    </source>
</evidence>
<evidence type="ECO:0000259" key="11">
    <source>
        <dbReference type="Pfam" id="PF23390"/>
    </source>
</evidence>
<evidence type="ECO:0000256" key="4">
    <source>
        <dbReference type="ARBA" id="ARBA00022737"/>
    </source>
</evidence>
<dbReference type="InterPro" id="IPR015943">
    <property type="entry name" value="WD40/YVTN_repeat-like_dom_sf"/>
</dbReference>
<dbReference type="GO" id="GO:0030991">
    <property type="term" value="C:intraciliary transport particle A"/>
    <property type="evidence" value="ECO:0007669"/>
    <property type="project" value="TreeGrafter"/>
</dbReference>
<dbReference type="GO" id="GO:0035721">
    <property type="term" value="P:intraciliary retrograde transport"/>
    <property type="evidence" value="ECO:0007669"/>
    <property type="project" value="TreeGrafter"/>
</dbReference>
<dbReference type="PANTHER" id="PTHR12764:SF5">
    <property type="entry name" value="LD29485P"/>
    <property type="match status" value="1"/>
</dbReference>
<keyword evidence="15" id="KW-1185">Reference proteome</keyword>
<feature type="domain" description="IFT121-like TPR repeats" evidence="13">
    <location>
        <begin position="1052"/>
        <end position="1101"/>
    </location>
</feature>
<dbReference type="OrthoDB" id="10260567at2759"/>
<evidence type="ECO:0000259" key="13">
    <source>
        <dbReference type="Pfam" id="PF25768"/>
    </source>
</evidence>
<evidence type="ECO:0000256" key="6">
    <source>
        <dbReference type="ARBA" id="ARBA00023069"/>
    </source>
</evidence>
<keyword evidence="3" id="KW-0853">WD repeat</keyword>
<keyword evidence="4" id="KW-0677">Repeat</keyword>
<comment type="subcellular location">
    <subcellularLocation>
        <location evidence="1">Cytoplasm</location>
        <location evidence="1">Cytoskeleton</location>
        <location evidence="1">Cilium basal body</location>
    </subcellularLocation>
</comment>
<reference evidence="16" key="1">
    <citation type="submission" date="2017-02" db="UniProtKB">
        <authorList>
            <consortium name="WormBaseParasite"/>
        </authorList>
    </citation>
    <scope>IDENTIFICATION</scope>
</reference>
<dbReference type="GO" id="GO:0097730">
    <property type="term" value="C:non-motile cilium"/>
    <property type="evidence" value="ECO:0007669"/>
    <property type="project" value="TreeGrafter"/>
</dbReference>
<proteinExistence type="predicted"/>
<dbReference type="Pfam" id="PF24797">
    <property type="entry name" value="Beta-prop_WDR35_TULP_N"/>
    <property type="match status" value="1"/>
</dbReference>
<dbReference type="InterPro" id="IPR017233">
    <property type="entry name" value="WDR35"/>
</dbReference>
<evidence type="ECO:0000256" key="3">
    <source>
        <dbReference type="ARBA" id="ARBA00022574"/>
    </source>
</evidence>
<evidence type="ECO:0000259" key="9">
    <source>
        <dbReference type="Pfam" id="PF23145"/>
    </source>
</evidence>
<dbReference type="Proteomes" id="UP000274131">
    <property type="component" value="Unassembled WGS sequence"/>
</dbReference>
<feature type="domain" description="IFT121-like TPR repeats" evidence="13">
    <location>
        <begin position="967"/>
        <end position="1018"/>
    </location>
</feature>
<dbReference type="Pfam" id="PF25170">
    <property type="entry name" value="TPR_WDR35"/>
    <property type="match status" value="1"/>
</dbReference>
<evidence type="ECO:0000313" key="15">
    <source>
        <dbReference type="Proteomes" id="UP000274131"/>
    </source>
</evidence>
<evidence type="ECO:0000256" key="2">
    <source>
        <dbReference type="ARBA" id="ARBA00022490"/>
    </source>
</evidence>
<dbReference type="InterPro" id="IPR057979">
    <property type="entry name" value="TPR_IFT121"/>
</dbReference>
<evidence type="ECO:0000256" key="1">
    <source>
        <dbReference type="ARBA" id="ARBA00004120"/>
    </source>
</evidence>
<protein>
    <submittedName>
        <fullName evidence="16">WD repeat-containing protein 35</fullName>
    </submittedName>
</protein>
<feature type="domain" description="IFT121 second beta-propeller" evidence="11">
    <location>
        <begin position="307"/>
        <end position="609"/>
    </location>
</feature>
<keyword evidence="2" id="KW-0963">Cytoplasm</keyword>
<dbReference type="Gene3D" id="2.130.10.10">
    <property type="entry name" value="YVTN repeat-like/Quinoprotein amine dehydrogenase"/>
    <property type="match status" value="2"/>
</dbReference>
<dbReference type="GO" id="GO:1905515">
    <property type="term" value="P:non-motile cilium assembly"/>
    <property type="evidence" value="ECO:0007669"/>
    <property type="project" value="TreeGrafter"/>
</dbReference>
<dbReference type="SUPFAM" id="SSF69322">
    <property type="entry name" value="Tricorn protease domain 2"/>
    <property type="match status" value="1"/>
</dbReference>
<dbReference type="SUPFAM" id="SSF50978">
    <property type="entry name" value="WD40 repeat-like"/>
    <property type="match status" value="1"/>
</dbReference>
<dbReference type="EMBL" id="UXUI01007904">
    <property type="protein sequence ID" value="VDD89852.1"/>
    <property type="molecule type" value="Genomic_DNA"/>
</dbReference>
<dbReference type="Pfam" id="PF23390">
    <property type="entry name" value="Beta-prop_WDR35_2nd"/>
    <property type="match status" value="1"/>
</dbReference>
<dbReference type="InterPro" id="IPR039857">
    <property type="entry name" value="Ift122/121"/>
</dbReference>
<dbReference type="InterPro" id="IPR036322">
    <property type="entry name" value="WD40_repeat_dom_sf"/>
</dbReference>
<dbReference type="Pfam" id="PF25768">
    <property type="entry name" value="TPR_IFT121"/>
    <property type="match status" value="2"/>
</dbReference>
<evidence type="ECO:0000313" key="16">
    <source>
        <dbReference type="WBParaSite" id="EVEC_0000489501-mRNA-1"/>
    </source>
</evidence>
<feature type="domain" description="IFT121/TULP4 N-terminal" evidence="12">
    <location>
        <begin position="3"/>
        <end position="302"/>
    </location>
</feature>
<keyword evidence="6" id="KW-0969">Cilium</keyword>
<dbReference type="Gene3D" id="1.25.40.470">
    <property type="match status" value="1"/>
</dbReference>
<dbReference type="AlphaFoldDB" id="A0A0N4V480"/>
<dbReference type="STRING" id="51028.A0A0N4V480"/>
<feature type="domain" description="IFT121-like zinc finger" evidence="9">
    <location>
        <begin position="1131"/>
        <end position="1172"/>
    </location>
</feature>
<keyword evidence="8" id="KW-0966">Cell projection</keyword>
<reference evidence="14 15" key="2">
    <citation type="submission" date="2018-10" db="EMBL/GenBank/DDBJ databases">
        <authorList>
            <consortium name="Pathogen Informatics"/>
        </authorList>
    </citation>
    <scope>NUCLEOTIDE SEQUENCE [LARGE SCALE GENOMIC DNA]</scope>
</reference>
<dbReference type="GO" id="GO:0061512">
    <property type="term" value="P:protein localization to cilium"/>
    <property type="evidence" value="ECO:0007669"/>
    <property type="project" value="TreeGrafter"/>
</dbReference>
<dbReference type="PANTHER" id="PTHR12764">
    <property type="entry name" value="WD REPEAT DOMAIN-RELATED"/>
    <property type="match status" value="1"/>
</dbReference>
<accession>A0A0N4V480</accession>
<gene>
    <name evidence="14" type="ORF">EVEC_LOCUS4603</name>
</gene>
<sequence>MHTNHYIVVGGQGGVLKVIKLSEDCGKYSLQNILFFKSYCLFTGNVERAVWNETYQKLTSSDSNGLIIVWLVQKESWFEEMINNRNKSRVVGMAWNSFGTKIAIAYEDGIVVIGAVEGHGLWTKTIEPDLCAVCWSSDSTLLLFGLKSGKVYAYNANGDLLHQLHTPEVENAEADPSSDLESTRITYEYQVNGNRSRLFIAYQCGVVQLMRNNTDPFPVVVRISNLIINGAKWSPNGRFIAICGAETVLETCRNVVHLMSAYGEQLRMLYLPGEAISDLSWEGTGTQLCFAIDSHIFFTKVRYDYKWAYCGQTVVFGYEPNEGLRQCVAFFETKLEECYLKYVKKLIGVSACGNHCVIATKADEQLNEYQLQVCNGIGTPVDNKTSEIEPRFMAMNRSVVVVASEEAFFVWHFTNPEEKQKASMTLEGTSSDIIYFGDDIKYNDDKKADGSKKAMRDLFCAVAVSNNFFLLCRQSGMVHRYTLPGTQLQSSFSLGLRPDRIHLNCTGTKAAVLVSQVLKFFQFKEHGASQLKYERKDVWDFKWDSENEDAIAVAEKNRLYILKDLKADEPVLNNGYICSFDNLVMRTVDMDEIMLNPETPKISCIKEIEDKCLRDAKNMLEKVNILGATEFIEKNSHPKLWSLLAEVALKRLDTATAEHAFVMLKDYAGIQLIKRINSIQREAMKKAEVALFYGRFNEAEAIYIENDRKDLAIAMRSKFNDWFYIAEEAARSQGSYGDDQLQRKAWKEIGLHCLERQSWGKAMGYFEKAESYEYMIRCALMTEDYDKLESIAKQLPDGNSLLEEIGDLFGAAGLCEQAVSCYLRCDKAKAALDICVQLNQWEKAVQLSKDYNLKDIDFLLKKYTDHLKDKSSEKTLAVVQLYRRSGNYIKAARIVSEIANEERKKQAQPLRLKKLYVLNALLIEQYHQHHRKKIANNDDEKSKVKIALEELMEENTSLSVADSILIDNAWRGAEAYHFYMLAQRQFYQKRLEAALKTAVHLTDYEDYIDPVEIYSLLGKQKAEQRLIVQEVGTKHKEFLYVRLLTICFAVNLALISCAAGQFYVCSRAFMKLESLPTLSEQERQSYSKLAIEIFTKHPPEDTKQALVECPYCKGKIQNYCSSCPHCNTNFPACVITGQPLLEYHFWSCPSCKHRASEREIRSVKYCALCHFNLVNELT</sequence>
<dbReference type="WBParaSite" id="EVEC_0000489501-mRNA-1">
    <property type="protein sequence ID" value="EVEC_0000489501-mRNA-1"/>
    <property type="gene ID" value="EVEC_0000489501"/>
</dbReference>
<dbReference type="PIRSF" id="PIRSF037536">
    <property type="entry name" value="WD_repeat_p35"/>
    <property type="match status" value="1"/>
</dbReference>
<dbReference type="InterPro" id="IPR057361">
    <property type="entry name" value="TPR_WDR35"/>
</dbReference>
<dbReference type="InterPro" id="IPR056170">
    <property type="entry name" value="Znf_IFT121-like"/>
</dbReference>
<evidence type="ECO:0000256" key="7">
    <source>
        <dbReference type="ARBA" id="ARBA00023212"/>
    </source>
</evidence>
<dbReference type="InterPro" id="IPR056157">
    <property type="entry name" value="TPR_IFT80_172_dom"/>
</dbReference>
<keyword evidence="5" id="KW-0970">Cilium biogenesis/degradation</keyword>
<organism evidence="16">
    <name type="scientific">Enterobius vermicularis</name>
    <name type="common">Human pinworm</name>
    <dbReference type="NCBI Taxonomy" id="51028"/>
    <lineage>
        <taxon>Eukaryota</taxon>
        <taxon>Metazoa</taxon>
        <taxon>Ecdysozoa</taxon>
        <taxon>Nematoda</taxon>
        <taxon>Chromadorea</taxon>
        <taxon>Rhabditida</taxon>
        <taxon>Spirurina</taxon>
        <taxon>Oxyuridomorpha</taxon>
        <taxon>Oxyuroidea</taxon>
        <taxon>Oxyuridae</taxon>
        <taxon>Enterobius</taxon>
    </lineage>
</organism>
<dbReference type="InterPro" id="IPR056159">
    <property type="entry name" value="Beta-prop_IFT121_TULP_N"/>
</dbReference>
<dbReference type="Pfam" id="PF23387">
    <property type="entry name" value="TPR_IFT80_172"/>
    <property type="match status" value="1"/>
</dbReference>